<gene>
    <name evidence="1" type="ORF">S12H4_14386</name>
</gene>
<dbReference type="EMBL" id="BARW01006857">
    <property type="protein sequence ID" value="GAI81677.1"/>
    <property type="molecule type" value="Genomic_DNA"/>
</dbReference>
<comment type="caution">
    <text evidence="1">The sequence shown here is derived from an EMBL/GenBank/DDBJ whole genome shotgun (WGS) entry which is preliminary data.</text>
</comment>
<proteinExistence type="predicted"/>
<dbReference type="Gene3D" id="1.10.1200.200">
    <property type="entry name" value="Protein of unknown function DUF3227"/>
    <property type="match status" value="1"/>
</dbReference>
<accession>X1RLP0</accession>
<organism evidence="1">
    <name type="scientific">marine sediment metagenome</name>
    <dbReference type="NCBI Taxonomy" id="412755"/>
    <lineage>
        <taxon>unclassified sequences</taxon>
        <taxon>metagenomes</taxon>
        <taxon>ecological metagenomes</taxon>
    </lineage>
</organism>
<protein>
    <submittedName>
        <fullName evidence="1">Uncharacterized protein</fullName>
    </submittedName>
</protein>
<evidence type="ECO:0000313" key="1">
    <source>
        <dbReference type="EMBL" id="GAI81677.1"/>
    </source>
</evidence>
<feature type="non-terminal residue" evidence="1">
    <location>
        <position position="136"/>
    </location>
</feature>
<sequence>MRVFTTNWYLYKTYLHPISKKPQTRNSGTATEIYGSKKRREFNSKNREAEKKTMNFEEVLLEAIDEGLSLLGESAKQALYFHLEKTLKMNRLDIPYRIEEFTDAVEKIFGSGAKILEIQIMKHLFKKVGYKFKHYP</sequence>
<dbReference type="AlphaFoldDB" id="X1RLP0"/>
<reference evidence="1" key="1">
    <citation type="journal article" date="2014" name="Front. Microbiol.">
        <title>High frequency of phylogenetically diverse reductive dehalogenase-homologous genes in deep subseafloor sedimentary metagenomes.</title>
        <authorList>
            <person name="Kawai M."/>
            <person name="Futagami T."/>
            <person name="Toyoda A."/>
            <person name="Takaki Y."/>
            <person name="Nishi S."/>
            <person name="Hori S."/>
            <person name="Arai W."/>
            <person name="Tsubouchi T."/>
            <person name="Morono Y."/>
            <person name="Uchiyama I."/>
            <person name="Ito T."/>
            <person name="Fujiyama A."/>
            <person name="Inagaki F."/>
            <person name="Takami H."/>
        </authorList>
    </citation>
    <scope>NUCLEOTIDE SEQUENCE</scope>
    <source>
        <strain evidence="1">Expedition CK06-06</strain>
    </source>
</reference>
<dbReference type="InterPro" id="IPR044908">
    <property type="entry name" value="NitrOD5-like_sf"/>
</dbReference>
<name>X1RLP0_9ZZZZ</name>